<dbReference type="EMBL" id="BAABIP010000022">
    <property type="protein sequence ID" value="GAA4774584.1"/>
    <property type="molecule type" value="Genomic_DNA"/>
</dbReference>
<gene>
    <name evidence="3" type="ORF">GCM10023230_26610</name>
</gene>
<dbReference type="PANTHER" id="PTHR42852">
    <property type="entry name" value="THIOL:DISULFIDE INTERCHANGE PROTEIN DSBE"/>
    <property type="match status" value="1"/>
</dbReference>
<feature type="domain" description="Thioredoxin" evidence="2">
    <location>
        <begin position="65"/>
        <end position="206"/>
    </location>
</feature>
<dbReference type="Pfam" id="PF00578">
    <property type="entry name" value="AhpC-TSA"/>
    <property type="match status" value="1"/>
</dbReference>
<dbReference type="CDD" id="cd02966">
    <property type="entry name" value="TlpA_like_family"/>
    <property type="match status" value="1"/>
</dbReference>
<dbReference type="InterPro" id="IPR013766">
    <property type="entry name" value="Thioredoxin_domain"/>
</dbReference>
<keyword evidence="1" id="KW-0732">Signal</keyword>
<evidence type="ECO:0000259" key="2">
    <source>
        <dbReference type="PROSITE" id="PS51352"/>
    </source>
</evidence>
<dbReference type="PROSITE" id="PS51352">
    <property type="entry name" value="THIOREDOXIN_2"/>
    <property type="match status" value="1"/>
</dbReference>
<name>A0ABP9A5K6_9FLAO</name>
<comment type="caution">
    <text evidence="3">The sequence shown here is derived from an EMBL/GenBank/DDBJ whole genome shotgun (WGS) entry which is preliminary data.</text>
</comment>
<evidence type="ECO:0000256" key="1">
    <source>
        <dbReference type="SAM" id="SignalP"/>
    </source>
</evidence>
<dbReference type="InterPro" id="IPR000866">
    <property type="entry name" value="AhpC/TSA"/>
</dbReference>
<dbReference type="RefSeq" id="WP_264543371.1">
    <property type="nucleotide sequence ID" value="NZ_BAABIP010000022.1"/>
</dbReference>
<dbReference type="Proteomes" id="UP001500141">
    <property type="component" value="Unassembled WGS sequence"/>
</dbReference>
<protein>
    <recommendedName>
        <fullName evidence="2">Thioredoxin domain-containing protein</fullName>
    </recommendedName>
</protein>
<reference evidence="4" key="1">
    <citation type="journal article" date="2019" name="Int. J. Syst. Evol. Microbiol.">
        <title>The Global Catalogue of Microorganisms (GCM) 10K type strain sequencing project: providing services to taxonomists for standard genome sequencing and annotation.</title>
        <authorList>
            <consortium name="The Broad Institute Genomics Platform"/>
            <consortium name="The Broad Institute Genome Sequencing Center for Infectious Disease"/>
            <person name="Wu L."/>
            <person name="Ma J."/>
        </authorList>
    </citation>
    <scope>NUCLEOTIDE SEQUENCE [LARGE SCALE GENOMIC DNA]</scope>
    <source>
        <strain evidence="4">JCM 18198</strain>
    </source>
</reference>
<dbReference type="InterPro" id="IPR050553">
    <property type="entry name" value="Thioredoxin_ResA/DsbE_sf"/>
</dbReference>
<dbReference type="Gene3D" id="3.40.30.10">
    <property type="entry name" value="Glutaredoxin"/>
    <property type="match status" value="1"/>
</dbReference>
<keyword evidence="4" id="KW-1185">Reference proteome</keyword>
<dbReference type="SUPFAM" id="SSF52833">
    <property type="entry name" value="Thioredoxin-like"/>
    <property type="match status" value="1"/>
</dbReference>
<feature type="chain" id="PRO_5046139867" description="Thioredoxin domain-containing protein" evidence="1">
    <location>
        <begin position="23"/>
        <end position="232"/>
    </location>
</feature>
<dbReference type="InterPro" id="IPR036249">
    <property type="entry name" value="Thioredoxin-like_sf"/>
</dbReference>
<evidence type="ECO:0000313" key="4">
    <source>
        <dbReference type="Proteomes" id="UP001500141"/>
    </source>
</evidence>
<proteinExistence type="predicted"/>
<dbReference type="PANTHER" id="PTHR42852:SF13">
    <property type="entry name" value="PROTEIN DIPZ"/>
    <property type="match status" value="1"/>
</dbReference>
<evidence type="ECO:0000313" key="3">
    <source>
        <dbReference type="EMBL" id="GAA4774584.1"/>
    </source>
</evidence>
<feature type="signal peptide" evidence="1">
    <location>
        <begin position="1"/>
        <end position="22"/>
    </location>
</feature>
<accession>A0ABP9A5K6</accession>
<organism evidence="3 4">
    <name type="scientific">Flavobacterium hankyongi</name>
    <dbReference type="NCBI Taxonomy" id="1176532"/>
    <lineage>
        <taxon>Bacteria</taxon>
        <taxon>Pseudomonadati</taxon>
        <taxon>Bacteroidota</taxon>
        <taxon>Flavobacteriia</taxon>
        <taxon>Flavobacteriales</taxon>
        <taxon>Flavobacteriaceae</taxon>
        <taxon>Flavobacterium</taxon>
    </lineage>
</organism>
<sequence>MKNIYTTILLLFAAFSSNYAQSQEATFPEALKEHLNRYNIKSNDAFANREIQKGQIMFDSLVSHHLIGTTFEDYTLKSFEKRKVKLSSFKKPVFILTYATWCIPSKGEIPALNKLAQKYAKDVQFVILFWNKKYEVKQIARKFNHNITVCYAHETYKRDAIIVAHLKHTLGFPTSYFLDQNLKVVNIKRGGAQPDNKSSYVKAYTLNYNVFREGLSSLLIEKNISDEQLTTN</sequence>